<evidence type="ECO:0000313" key="5">
    <source>
        <dbReference type="Proteomes" id="UP001207930"/>
    </source>
</evidence>
<feature type="coiled-coil region" evidence="1">
    <location>
        <begin position="147"/>
        <end position="174"/>
    </location>
</feature>
<sequence length="361" mass="40457">MKLLEAGAATEASARRRLFWTLQISGWATVGVMSLYPLLQIFDAGTIVVILVLRFISGILVTLGMREIFRRLPWREWAWWKLGSGVLVFCMIVGPLDSLATHFLARFITADSVPSGIFSFLLTMSMLLRASILTIWSLLYFGIKVWLETAEVKLRAAESEAAARTSELRQLRSQVNPHFLFNALNSILAEKDNPDAVEKLTQELAGYLRFSLRPTGDCQLLGEEVDALQHYLSVEKARFEEKLLHSVRISPEARNCRVPVSTVQPLVENAMKYGWKTSPIPLQLQLSAEILPDSGALQVTVANTGRWQEFDATRSHGIGLSNLRRRLELLFGSEARLTHEATGDGWVRVSVLIPRESLLPS</sequence>
<protein>
    <submittedName>
        <fullName evidence="4">Histidine kinase</fullName>
    </submittedName>
</protein>
<keyword evidence="2" id="KW-0472">Membrane</keyword>
<feature type="transmembrane region" description="Helical" evidence="2">
    <location>
        <begin position="116"/>
        <end position="143"/>
    </location>
</feature>
<keyword evidence="4" id="KW-0418">Kinase</keyword>
<accession>A0ABT3FTU6</accession>
<dbReference type="InterPro" id="IPR036890">
    <property type="entry name" value="HATPase_C_sf"/>
</dbReference>
<feature type="domain" description="Signal transduction histidine kinase internal region" evidence="3">
    <location>
        <begin position="166"/>
        <end position="243"/>
    </location>
</feature>
<evidence type="ECO:0000256" key="2">
    <source>
        <dbReference type="SAM" id="Phobius"/>
    </source>
</evidence>
<keyword evidence="2" id="KW-1133">Transmembrane helix</keyword>
<name>A0ABT3FTU6_9BACT</name>
<dbReference type="EMBL" id="JAPDDS010000013">
    <property type="protein sequence ID" value="MCW1887004.1"/>
    <property type="molecule type" value="Genomic_DNA"/>
</dbReference>
<comment type="caution">
    <text evidence="4">The sequence shown here is derived from an EMBL/GenBank/DDBJ whole genome shotgun (WGS) entry which is preliminary data.</text>
</comment>
<dbReference type="RefSeq" id="WP_264502958.1">
    <property type="nucleotide sequence ID" value="NZ_JAPDDS010000013.1"/>
</dbReference>
<gene>
    <name evidence="4" type="ORF">OKA04_19855</name>
</gene>
<keyword evidence="4" id="KW-0808">Transferase</keyword>
<evidence type="ECO:0000313" key="4">
    <source>
        <dbReference type="EMBL" id="MCW1887004.1"/>
    </source>
</evidence>
<dbReference type="Pfam" id="PF06580">
    <property type="entry name" value="His_kinase"/>
    <property type="match status" value="1"/>
</dbReference>
<keyword evidence="2" id="KW-0812">Transmembrane</keyword>
<feature type="transmembrane region" description="Helical" evidence="2">
    <location>
        <begin position="77"/>
        <end position="96"/>
    </location>
</feature>
<evidence type="ECO:0000259" key="3">
    <source>
        <dbReference type="Pfam" id="PF06580"/>
    </source>
</evidence>
<feature type="transmembrane region" description="Helical" evidence="2">
    <location>
        <begin position="20"/>
        <end position="39"/>
    </location>
</feature>
<keyword evidence="1" id="KW-0175">Coiled coil</keyword>
<dbReference type="InterPro" id="IPR010559">
    <property type="entry name" value="Sig_transdc_His_kin_internal"/>
</dbReference>
<reference evidence="4 5" key="1">
    <citation type="submission" date="2022-10" db="EMBL/GenBank/DDBJ databases">
        <title>Luteolibacter flavescens strain MCCC 1K03193, whole genome shotgun sequencing project.</title>
        <authorList>
            <person name="Zhao G."/>
            <person name="Shen L."/>
        </authorList>
    </citation>
    <scope>NUCLEOTIDE SEQUENCE [LARGE SCALE GENOMIC DNA]</scope>
    <source>
        <strain evidence="4 5">MCCC 1K03193</strain>
    </source>
</reference>
<dbReference type="PANTHER" id="PTHR34220">
    <property type="entry name" value="SENSOR HISTIDINE KINASE YPDA"/>
    <property type="match status" value="1"/>
</dbReference>
<evidence type="ECO:0000256" key="1">
    <source>
        <dbReference type="SAM" id="Coils"/>
    </source>
</evidence>
<dbReference type="GO" id="GO:0016301">
    <property type="term" value="F:kinase activity"/>
    <property type="evidence" value="ECO:0007669"/>
    <property type="project" value="UniProtKB-KW"/>
</dbReference>
<dbReference type="Gene3D" id="3.30.565.10">
    <property type="entry name" value="Histidine kinase-like ATPase, C-terminal domain"/>
    <property type="match status" value="1"/>
</dbReference>
<feature type="transmembrane region" description="Helical" evidence="2">
    <location>
        <begin position="45"/>
        <end position="65"/>
    </location>
</feature>
<dbReference type="Proteomes" id="UP001207930">
    <property type="component" value="Unassembled WGS sequence"/>
</dbReference>
<dbReference type="InterPro" id="IPR050640">
    <property type="entry name" value="Bact_2-comp_sensor_kinase"/>
</dbReference>
<proteinExistence type="predicted"/>
<dbReference type="SUPFAM" id="SSF55874">
    <property type="entry name" value="ATPase domain of HSP90 chaperone/DNA topoisomerase II/histidine kinase"/>
    <property type="match status" value="1"/>
</dbReference>
<organism evidence="4 5">
    <name type="scientific">Luteolibacter flavescens</name>
    <dbReference type="NCBI Taxonomy" id="1859460"/>
    <lineage>
        <taxon>Bacteria</taxon>
        <taxon>Pseudomonadati</taxon>
        <taxon>Verrucomicrobiota</taxon>
        <taxon>Verrucomicrobiia</taxon>
        <taxon>Verrucomicrobiales</taxon>
        <taxon>Verrucomicrobiaceae</taxon>
        <taxon>Luteolibacter</taxon>
    </lineage>
</organism>
<dbReference type="PANTHER" id="PTHR34220:SF9">
    <property type="entry name" value="SIGNAL TRANSDUCTION HISTIDINE KINASE INTERNAL REGION DOMAIN-CONTAINING PROTEIN"/>
    <property type="match status" value="1"/>
</dbReference>
<keyword evidence="5" id="KW-1185">Reference proteome</keyword>